<proteinExistence type="predicted"/>
<name>A0A1I0LVD4_9ACTN</name>
<dbReference type="STRING" id="568860.SAMN05421811_127121"/>
<gene>
    <name evidence="1" type="ORF">SAMN05421811_127121</name>
</gene>
<evidence type="ECO:0000313" key="2">
    <source>
        <dbReference type="Proteomes" id="UP000199361"/>
    </source>
</evidence>
<dbReference type="Proteomes" id="UP000199361">
    <property type="component" value="Unassembled WGS sequence"/>
</dbReference>
<evidence type="ECO:0000313" key="1">
    <source>
        <dbReference type="EMBL" id="SEU46692.1"/>
    </source>
</evidence>
<organism evidence="1 2">
    <name type="scientific">Nonomuraea wenchangensis</name>
    <dbReference type="NCBI Taxonomy" id="568860"/>
    <lineage>
        <taxon>Bacteria</taxon>
        <taxon>Bacillati</taxon>
        <taxon>Actinomycetota</taxon>
        <taxon>Actinomycetes</taxon>
        <taxon>Streptosporangiales</taxon>
        <taxon>Streptosporangiaceae</taxon>
        <taxon>Nonomuraea</taxon>
    </lineage>
</organism>
<accession>A0A1I0LVD4</accession>
<protein>
    <submittedName>
        <fullName evidence="1">Uncharacterized protein</fullName>
    </submittedName>
</protein>
<keyword evidence="2" id="KW-1185">Reference proteome</keyword>
<reference evidence="1 2" key="1">
    <citation type="submission" date="2016-10" db="EMBL/GenBank/DDBJ databases">
        <authorList>
            <person name="de Groot N.N."/>
        </authorList>
    </citation>
    <scope>NUCLEOTIDE SEQUENCE [LARGE SCALE GENOMIC DNA]</scope>
    <source>
        <strain evidence="1 2">CGMCC 4.5598</strain>
    </source>
</reference>
<dbReference type="RefSeq" id="WP_091094089.1">
    <property type="nucleotide sequence ID" value="NZ_FOHX01000027.1"/>
</dbReference>
<sequence>MNATDILARYMPIPVRDMASGDILAGELVYGPGLEPHQVTVLLPGQRPMLVPHADLAACLTRTVRVELAGGLRLTMFPQATGESVVWELSSPAAADVEKRVTLLLVRVGVGWLLPYLAAAADAAPAGVDLPVVDWDSAAAEWFGENP</sequence>
<dbReference type="EMBL" id="FOHX01000027">
    <property type="protein sequence ID" value="SEU46692.1"/>
    <property type="molecule type" value="Genomic_DNA"/>
</dbReference>
<dbReference type="AlphaFoldDB" id="A0A1I0LVD4"/>